<gene>
    <name evidence="2" type="ORF">GCM10009744_30680</name>
</gene>
<dbReference type="Proteomes" id="UP001501319">
    <property type="component" value="Unassembled WGS sequence"/>
</dbReference>
<evidence type="ECO:0000313" key="3">
    <source>
        <dbReference type="Proteomes" id="UP001501319"/>
    </source>
</evidence>
<dbReference type="EMBL" id="BAAANE010000005">
    <property type="protein sequence ID" value="GAA1639098.1"/>
    <property type="molecule type" value="Genomic_DNA"/>
</dbReference>
<evidence type="ECO:0000313" key="2">
    <source>
        <dbReference type="EMBL" id="GAA1639098.1"/>
    </source>
</evidence>
<keyword evidence="3" id="KW-1185">Reference proteome</keyword>
<evidence type="ECO:0000256" key="1">
    <source>
        <dbReference type="SAM" id="Coils"/>
    </source>
</evidence>
<dbReference type="RefSeq" id="WP_344112082.1">
    <property type="nucleotide sequence ID" value="NZ_BAAANE010000005.1"/>
</dbReference>
<name>A0ABP4RAC8_9ACTN</name>
<sequence>MRADDTNKLETHATLGGRVEDDEGDQSDLLKVAVGIALTIGAVKAASHVQTWWKERRAKKVALSEAAEPAGEADTSDVATLAVAAFASEVEVALNEQRTKMSSAEAQRRVLEIMLAAAVIADNIRALSSAQVEDGARAELQSAPAKLTVPQVTDSLNRMLEADGTLLCEQASADLMRIFGGGCAVDGQYMPCATTGSGKLCGCLGLRSPTLCRK</sequence>
<comment type="caution">
    <text evidence="2">The sequence shown here is derived from an EMBL/GenBank/DDBJ whole genome shotgun (WGS) entry which is preliminary data.</text>
</comment>
<accession>A0ABP4RAC8</accession>
<proteinExistence type="predicted"/>
<protein>
    <submittedName>
        <fullName evidence="2">Uncharacterized protein</fullName>
    </submittedName>
</protein>
<keyword evidence="1" id="KW-0175">Coiled coil</keyword>
<feature type="coiled-coil region" evidence="1">
    <location>
        <begin position="87"/>
        <end position="114"/>
    </location>
</feature>
<organism evidence="2 3">
    <name type="scientific">Kribbella alba</name>
    <dbReference type="NCBI Taxonomy" id="190197"/>
    <lineage>
        <taxon>Bacteria</taxon>
        <taxon>Bacillati</taxon>
        <taxon>Actinomycetota</taxon>
        <taxon>Actinomycetes</taxon>
        <taxon>Propionibacteriales</taxon>
        <taxon>Kribbellaceae</taxon>
        <taxon>Kribbella</taxon>
    </lineage>
</organism>
<reference evidence="3" key="1">
    <citation type="journal article" date="2019" name="Int. J. Syst. Evol. Microbiol.">
        <title>The Global Catalogue of Microorganisms (GCM) 10K type strain sequencing project: providing services to taxonomists for standard genome sequencing and annotation.</title>
        <authorList>
            <consortium name="The Broad Institute Genomics Platform"/>
            <consortium name="The Broad Institute Genome Sequencing Center for Infectious Disease"/>
            <person name="Wu L."/>
            <person name="Ma J."/>
        </authorList>
    </citation>
    <scope>NUCLEOTIDE SEQUENCE [LARGE SCALE GENOMIC DNA]</scope>
    <source>
        <strain evidence="3">JCM 14306</strain>
    </source>
</reference>